<dbReference type="InterPro" id="IPR016024">
    <property type="entry name" value="ARM-type_fold"/>
</dbReference>
<dbReference type="Proteomes" id="UP001175271">
    <property type="component" value="Unassembled WGS sequence"/>
</dbReference>
<organism evidence="1 2">
    <name type="scientific">Steinernema hermaphroditum</name>
    <dbReference type="NCBI Taxonomy" id="289476"/>
    <lineage>
        <taxon>Eukaryota</taxon>
        <taxon>Metazoa</taxon>
        <taxon>Ecdysozoa</taxon>
        <taxon>Nematoda</taxon>
        <taxon>Chromadorea</taxon>
        <taxon>Rhabditida</taxon>
        <taxon>Tylenchina</taxon>
        <taxon>Panagrolaimomorpha</taxon>
        <taxon>Strongyloidoidea</taxon>
        <taxon>Steinernematidae</taxon>
        <taxon>Steinernema</taxon>
    </lineage>
</organism>
<accession>A0AA39I2C3</accession>
<dbReference type="GO" id="GO:0005634">
    <property type="term" value="C:nucleus"/>
    <property type="evidence" value="ECO:0007669"/>
    <property type="project" value="InterPro"/>
</dbReference>
<comment type="caution">
    <text evidence="1">The sequence shown here is derived from an EMBL/GenBank/DDBJ whole genome shotgun (WGS) entry which is preliminary data.</text>
</comment>
<evidence type="ECO:0000313" key="1">
    <source>
        <dbReference type="EMBL" id="KAK0415288.1"/>
    </source>
</evidence>
<evidence type="ECO:0000313" key="2">
    <source>
        <dbReference type="Proteomes" id="UP001175271"/>
    </source>
</evidence>
<dbReference type="InterPro" id="IPR024741">
    <property type="entry name" value="Condensin2_G2"/>
</dbReference>
<dbReference type="Gene3D" id="1.25.10.10">
    <property type="entry name" value="Leucine-rich Repeat Variant"/>
    <property type="match status" value="1"/>
</dbReference>
<gene>
    <name evidence="1" type="ORF">QR680_011870</name>
</gene>
<sequence>MGKPKGLEAQIAEVLAREGAQAFWRHIQESVPFVSNWPEYCRCIGKVVMEAWLKAKNGDEEDAEYRQHLESFVMMELFYNAVMLVGPLQQRFMAILSGLKSEKKVEMDPVIFRCAEPVLWRYLEAANDNVRAGAATVLLKFYPLLDDDPEVNTEYIVKQNMALRTLLSDACVPIRLSVTKGIFGLLKNFWKIMTSEDRGAIFTILVQRNAFDCDVSVREAVYEGFVKLLPEAQSISMVKSALEKIVPKGIDDKHYRVRVAAFKLLTELKLHRMIKPFDLVDGNHILTRLDLEHNTEVKKHAVKLMAPQFLPKKASDQERVRRLLILVEHSPRAALIFHRYMVTLDTVKLEDAVAHIKMIGMMVYITLKRKLTHIDLEEGLEISESLLNDTVATISGAPDLPPIDQEEGRTDVFKLMKTLVDCAIVLLITIQQKLRANPQQYSKMNKFLVFFFKKMFATYRNTVLFESIMVLGSYLPEEDIGDISTKIVRTLGDANTDEADLRPYLAAALSWKTEELFDVIEASLNALESVVVRNGGRGRGPKPIKFTRALEYLEQILANPAVDDRVFKSFATTFERFFNKLKTIKEFIAARLENGGEDPENQIDCEDADLLRAFNIKHVIAVKLASFLSDQTDPSYAGIVPNVVSEVAMDVLWFSEIPPPEKDSALYESLSKEMFHLISVHLQSHEANVEFISACFNLLKGFTEGCAPPEYMVSVLKTAKHLLRAVLNMEGTTESLVHVMLPMLDELMAWIKEYCGELDDKMARDVSAAYISLSSALFTNSFVIKTRSSYRHVDSTFITLLDELISSISNVREVMDPKDHTFELPPFCDFYLKRILPRLNAPLYTLFLDAFFERISTTVAPEGVTEWRILTRVAAAAQLSHFLKMPRAKEKNFRKAKGFLRSAATKLRCENGDERHMREQVTFAHRKVMGKKKLQRLQTVNDPISADKVVAVVSANFRGSL</sequence>
<dbReference type="GO" id="GO:0000070">
    <property type="term" value="P:mitotic sister chromatid segregation"/>
    <property type="evidence" value="ECO:0007669"/>
    <property type="project" value="TreeGrafter"/>
</dbReference>
<dbReference type="PANTHER" id="PTHR16199:SF4">
    <property type="entry name" value="CONDENSIN-2 COMPLEX SUBUNIT G2"/>
    <property type="match status" value="1"/>
</dbReference>
<dbReference type="GO" id="GO:0000796">
    <property type="term" value="C:condensin complex"/>
    <property type="evidence" value="ECO:0007669"/>
    <property type="project" value="TreeGrafter"/>
</dbReference>
<name>A0AA39I2C3_9BILA</name>
<protein>
    <submittedName>
        <fullName evidence="1">Uncharacterized protein</fullName>
    </submittedName>
</protein>
<dbReference type="InterPro" id="IPR011989">
    <property type="entry name" value="ARM-like"/>
</dbReference>
<proteinExistence type="predicted"/>
<dbReference type="EMBL" id="JAUCMV010000002">
    <property type="protein sequence ID" value="KAK0415288.1"/>
    <property type="molecule type" value="Genomic_DNA"/>
</dbReference>
<reference evidence="1" key="1">
    <citation type="submission" date="2023-06" db="EMBL/GenBank/DDBJ databases">
        <title>Genomic analysis of the entomopathogenic nematode Steinernema hermaphroditum.</title>
        <authorList>
            <person name="Schwarz E.M."/>
            <person name="Heppert J.K."/>
            <person name="Baniya A."/>
            <person name="Schwartz H.T."/>
            <person name="Tan C.-H."/>
            <person name="Antoshechkin I."/>
            <person name="Sternberg P.W."/>
            <person name="Goodrich-Blair H."/>
            <person name="Dillman A.R."/>
        </authorList>
    </citation>
    <scope>NUCLEOTIDE SEQUENCE</scope>
    <source>
        <strain evidence="1">PS9179</strain>
        <tissue evidence="1">Whole animal</tissue>
    </source>
</reference>
<dbReference type="SUPFAM" id="SSF48371">
    <property type="entry name" value="ARM repeat"/>
    <property type="match status" value="1"/>
</dbReference>
<dbReference type="PANTHER" id="PTHR16199">
    <property type="entry name" value="CONDENSIN-2 COMPLEX SUBUNIT G2"/>
    <property type="match status" value="1"/>
</dbReference>
<dbReference type="Pfam" id="PF12422">
    <property type="entry name" value="Condensin2nSMC"/>
    <property type="match status" value="1"/>
</dbReference>
<dbReference type="AlphaFoldDB" id="A0AA39I2C3"/>
<keyword evidence="2" id="KW-1185">Reference proteome</keyword>